<proteinExistence type="predicted"/>
<sequence length="75" mass="8745">MNQTQKAVYKTNADKIAREYGNAIEMCKAIGIPYGTYNSLIRSKRKKRIFQKQEVKNAFYKLIDDGYIEYIGESK</sequence>
<dbReference type="AlphaFoldDB" id="A0AA90PKH5"/>
<evidence type="ECO:0000313" key="4">
    <source>
        <dbReference type="Proteomes" id="UP001240777"/>
    </source>
</evidence>
<reference evidence="2 4" key="1">
    <citation type="submission" date="2023-07" db="EMBL/GenBank/DDBJ databases">
        <title>Unpublished Manusciprt.</title>
        <authorList>
            <person name="Aydin F."/>
            <person name="Tarhane S."/>
            <person name="Saticioglu I.B."/>
            <person name="Karakaya E."/>
            <person name="Abay S."/>
            <person name="Guran O."/>
            <person name="Bozkurt E."/>
            <person name="Uzum N."/>
            <person name="Olgun K."/>
            <person name="Jablonski D."/>
        </authorList>
    </citation>
    <scope>NUCLEOTIDE SEQUENCE</scope>
    <source>
        <strain evidence="4">faydin-H75</strain>
        <strain evidence="2">Faydin-H76</strain>
    </source>
</reference>
<evidence type="ECO:0000313" key="1">
    <source>
        <dbReference type="EMBL" id="MDO7252781.1"/>
    </source>
</evidence>
<keyword evidence="4" id="KW-1185">Reference proteome</keyword>
<evidence type="ECO:0000313" key="2">
    <source>
        <dbReference type="EMBL" id="MDP2538824.1"/>
    </source>
</evidence>
<reference evidence="1 3" key="3">
    <citation type="journal article" date="2024" name="Syst. Appl. Microbiol.">
        <title>Helicobacter cappadocius sp. nov., from lizards: The first psychrotrophic Helicobacter species.</title>
        <authorList>
            <person name="Aydin F."/>
            <person name="Tarhane S."/>
            <person name="Karakaya E."/>
            <person name="Abay S."/>
            <person name="Kayman T."/>
            <person name="Guran O."/>
            <person name="Bozkurt E."/>
            <person name="Uzum N."/>
            <person name="Avci A."/>
            <person name="Olgun K."/>
            <person name="Jablonski D."/>
            <person name="Guran C."/>
            <person name="Burcin Saticioglu I."/>
        </authorList>
    </citation>
    <scope>NUCLEOTIDE SEQUENCE [LARGE SCALE GENOMIC DNA]</scope>
    <source>
        <strain evidence="1">Faydin-H75</strain>
        <strain evidence="3">faydin-H76</strain>
    </source>
</reference>
<dbReference type="Proteomes" id="UP001240777">
    <property type="component" value="Unassembled WGS sequence"/>
</dbReference>
<name>A0AA90PKH5_9HELI</name>
<comment type="caution">
    <text evidence="2">The sequence shown here is derived from an EMBL/GenBank/DDBJ whole genome shotgun (WGS) entry which is preliminary data.</text>
</comment>
<evidence type="ECO:0000313" key="3">
    <source>
        <dbReference type="Proteomes" id="UP001177258"/>
    </source>
</evidence>
<organism evidence="2 3">
    <name type="scientific">Helicobacter cappadocius</name>
    <dbReference type="NCBI Taxonomy" id="3063998"/>
    <lineage>
        <taxon>Bacteria</taxon>
        <taxon>Pseudomonadati</taxon>
        <taxon>Campylobacterota</taxon>
        <taxon>Epsilonproteobacteria</taxon>
        <taxon>Campylobacterales</taxon>
        <taxon>Helicobacteraceae</taxon>
        <taxon>Helicobacter</taxon>
    </lineage>
</organism>
<accession>A0AA90PKH5</accession>
<reference evidence="1" key="2">
    <citation type="submission" date="2023-07" db="EMBL/GenBank/DDBJ databases">
        <authorList>
            <person name="Aydin F."/>
            <person name="Tarhane S."/>
            <person name="Saticioglu I.B."/>
            <person name="Karakaya E."/>
            <person name="Abay S."/>
            <person name="Guran O."/>
            <person name="Bozkurt E."/>
            <person name="Uzum N."/>
            <person name="Olgun K."/>
            <person name="Jablonski D."/>
        </authorList>
    </citation>
    <scope>NUCLEOTIDE SEQUENCE</scope>
    <source>
        <strain evidence="1">Faydin-H75</strain>
    </source>
</reference>
<dbReference type="Proteomes" id="UP001177258">
    <property type="component" value="Unassembled WGS sequence"/>
</dbReference>
<gene>
    <name evidence="1" type="ORF">Q5I04_02450</name>
    <name evidence="2" type="ORF">Q5I06_03380</name>
</gene>
<dbReference type="RefSeq" id="WP_305516627.1">
    <property type="nucleotide sequence ID" value="NZ_JAUPEV010000003.1"/>
</dbReference>
<dbReference type="EMBL" id="JAUPEV010000003">
    <property type="protein sequence ID" value="MDO7252781.1"/>
    <property type="molecule type" value="Genomic_DNA"/>
</dbReference>
<dbReference type="EMBL" id="JAUYZK010000004">
    <property type="protein sequence ID" value="MDP2538824.1"/>
    <property type="molecule type" value="Genomic_DNA"/>
</dbReference>
<protein>
    <submittedName>
        <fullName evidence="2">Uncharacterized protein</fullName>
    </submittedName>
</protein>